<proteinExistence type="inferred from homology"/>
<dbReference type="GO" id="GO:0030267">
    <property type="term" value="F:glyoxylate reductase (NADPH) activity"/>
    <property type="evidence" value="ECO:0007669"/>
    <property type="project" value="TreeGrafter"/>
</dbReference>
<evidence type="ECO:0000313" key="7">
    <source>
        <dbReference type="EMBL" id="AEF20975.1"/>
    </source>
</evidence>
<organism evidence="7 8">
    <name type="scientific">Pseudomonas fulva (strain 12-X)</name>
    <dbReference type="NCBI Taxonomy" id="743720"/>
    <lineage>
        <taxon>Bacteria</taxon>
        <taxon>Pseudomonadati</taxon>
        <taxon>Pseudomonadota</taxon>
        <taxon>Gammaproteobacteria</taxon>
        <taxon>Pseudomonadales</taxon>
        <taxon>Pseudomonadaceae</taxon>
        <taxon>Pseudomonas</taxon>
    </lineage>
</organism>
<dbReference type="SUPFAM" id="SSF52283">
    <property type="entry name" value="Formate/glycerate dehydrogenase catalytic domain-like"/>
    <property type="match status" value="1"/>
</dbReference>
<comment type="similarity">
    <text evidence="4">Belongs to the D-isomer specific 2-hydroxyacid dehydrogenase family.</text>
</comment>
<evidence type="ECO:0000256" key="3">
    <source>
        <dbReference type="ARBA" id="ARBA00023027"/>
    </source>
</evidence>
<sequence length="309" mass="33696">MTRPTVLQVGRFPPRFNERLQRDYQLIRLWEQKEFLAERGAEIDIVVTSARYGCTAEQLARMPNLKAICSFGVGHDSIAVEEAKARGIAISTTPDVLNECVADTAIGLIIDTARQFSASDQHVRQGKWLKGQYPLTRKVSGKRLGIVGFGRIGKEIAKRAAGFDMDIRYHNRRPDPSTEYGYEADLKALASWADFLVLACPGGASTHHLIDAEVLAALGADGILVNISRGSVVDEQALVTALQAGTLGGAGLDVFEDEPRVPEALFAMPNVVLLPHVGSATEETRLAMENLVFDNLDAFIERGELITPL</sequence>
<dbReference type="GO" id="GO:0016618">
    <property type="term" value="F:hydroxypyruvate reductase [NAD(P)H] activity"/>
    <property type="evidence" value="ECO:0007669"/>
    <property type="project" value="TreeGrafter"/>
</dbReference>
<feature type="domain" description="D-isomer specific 2-hydroxyacid dehydrogenase catalytic" evidence="5">
    <location>
        <begin position="32"/>
        <end position="306"/>
    </location>
</feature>
<evidence type="ECO:0000259" key="6">
    <source>
        <dbReference type="Pfam" id="PF02826"/>
    </source>
</evidence>
<dbReference type="GO" id="GO:0005829">
    <property type="term" value="C:cytosol"/>
    <property type="evidence" value="ECO:0007669"/>
    <property type="project" value="TreeGrafter"/>
</dbReference>
<accession>F6AAN0</accession>
<gene>
    <name evidence="7" type="ordered locus">Psefu_0997</name>
</gene>
<dbReference type="PANTHER" id="PTHR10996">
    <property type="entry name" value="2-HYDROXYACID DEHYDROGENASE-RELATED"/>
    <property type="match status" value="1"/>
</dbReference>
<dbReference type="OrthoDB" id="9805416at2"/>
<evidence type="ECO:0000313" key="8">
    <source>
        <dbReference type="Proteomes" id="UP000000686"/>
    </source>
</evidence>
<dbReference type="Proteomes" id="UP000000686">
    <property type="component" value="Chromosome"/>
</dbReference>
<dbReference type="HOGENOM" id="CLU_019796_1_2_6"/>
<evidence type="ECO:0000256" key="2">
    <source>
        <dbReference type="ARBA" id="ARBA00023002"/>
    </source>
</evidence>
<dbReference type="RefSeq" id="WP_013790107.1">
    <property type="nucleotide sequence ID" value="NC_015556.1"/>
</dbReference>
<evidence type="ECO:0000256" key="4">
    <source>
        <dbReference type="RuleBase" id="RU003719"/>
    </source>
</evidence>
<keyword evidence="2 4" id="KW-0560">Oxidoreductase</keyword>
<dbReference type="GO" id="GO:0051287">
    <property type="term" value="F:NAD binding"/>
    <property type="evidence" value="ECO:0007669"/>
    <property type="project" value="InterPro"/>
</dbReference>
<evidence type="ECO:0000256" key="1">
    <source>
        <dbReference type="ARBA" id="ARBA00022857"/>
    </source>
</evidence>
<dbReference type="InterPro" id="IPR029752">
    <property type="entry name" value="D-isomer_DH_CS1"/>
</dbReference>
<dbReference type="EC" id="1.1.1.26" evidence="7"/>
<keyword evidence="1" id="KW-0521">NADP</keyword>
<dbReference type="KEGG" id="pfv:Psefu_0997"/>
<evidence type="ECO:0000259" key="5">
    <source>
        <dbReference type="Pfam" id="PF00389"/>
    </source>
</evidence>
<dbReference type="AlphaFoldDB" id="F6AAN0"/>
<dbReference type="InterPro" id="IPR006139">
    <property type="entry name" value="D-isomer_2_OHA_DH_cat_dom"/>
</dbReference>
<dbReference type="Gene3D" id="3.40.50.720">
    <property type="entry name" value="NAD(P)-binding Rossmann-like Domain"/>
    <property type="match status" value="2"/>
</dbReference>
<dbReference type="SUPFAM" id="SSF51735">
    <property type="entry name" value="NAD(P)-binding Rossmann-fold domains"/>
    <property type="match status" value="1"/>
</dbReference>
<dbReference type="EMBL" id="CP002727">
    <property type="protein sequence ID" value="AEF20975.1"/>
    <property type="molecule type" value="Genomic_DNA"/>
</dbReference>
<feature type="domain" description="D-isomer specific 2-hydroxyacid dehydrogenase NAD-binding" evidence="6">
    <location>
        <begin position="106"/>
        <end position="278"/>
    </location>
</feature>
<name>F6AAN0_PSEF1</name>
<dbReference type="InterPro" id="IPR006140">
    <property type="entry name" value="D-isomer_DH_NAD-bd"/>
</dbReference>
<protein>
    <submittedName>
        <fullName evidence="7">Glyoxylate reductase</fullName>
        <ecNumber evidence="7">1.1.1.26</ecNumber>
    </submittedName>
</protein>
<dbReference type="CDD" id="cd12156">
    <property type="entry name" value="HPPR"/>
    <property type="match status" value="1"/>
</dbReference>
<dbReference type="GO" id="GO:0047964">
    <property type="term" value="F:glyoxylate reductase (NADH) activity"/>
    <property type="evidence" value="ECO:0007669"/>
    <property type="project" value="UniProtKB-EC"/>
</dbReference>
<dbReference type="PROSITE" id="PS00065">
    <property type="entry name" value="D_2_HYDROXYACID_DH_1"/>
    <property type="match status" value="1"/>
</dbReference>
<reference evidence="7 8" key="1">
    <citation type="submission" date="2011-04" db="EMBL/GenBank/DDBJ databases">
        <title>Complete sequence of Pseudomonas fulva 12-X.</title>
        <authorList>
            <consortium name="US DOE Joint Genome Institute"/>
            <person name="Lucas S."/>
            <person name="Han J."/>
            <person name="Lapidus A."/>
            <person name="Cheng J.-F."/>
            <person name="Goodwin L."/>
            <person name="Pitluck S."/>
            <person name="Peters L."/>
            <person name="Mikhailova N."/>
            <person name="Pagani I."/>
            <person name="Davenport K."/>
            <person name="Han C."/>
            <person name="Tapia R."/>
            <person name="Land M."/>
            <person name="Hauser L."/>
            <person name="Kyrpides N."/>
            <person name="Ivanova N."/>
            <person name="Pagani I."/>
            <person name="Lcollab F.I."/>
            <person name="Woyke T."/>
        </authorList>
    </citation>
    <scope>NUCLEOTIDE SEQUENCE [LARGE SCALE GENOMIC DNA]</scope>
    <source>
        <strain evidence="8">12-X</strain>
    </source>
</reference>
<keyword evidence="3" id="KW-0520">NAD</keyword>
<dbReference type="eggNOG" id="COG1052">
    <property type="taxonomic scope" value="Bacteria"/>
</dbReference>
<dbReference type="PANTHER" id="PTHR10996:SF178">
    <property type="entry name" value="2-HYDROXYACID DEHYDROGENASE YGL185C-RELATED"/>
    <property type="match status" value="1"/>
</dbReference>
<dbReference type="STRING" id="743720.Psefu_0997"/>
<dbReference type="Pfam" id="PF00389">
    <property type="entry name" value="2-Hacid_dh"/>
    <property type="match status" value="1"/>
</dbReference>
<dbReference type="Pfam" id="PF02826">
    <property type="entry name" value="2-Hacid_dh_C"/>
    <property type="match status" value="1"/>
</dbReference>
<dbReference type="InterPro" id="IPR050223">
    <property type="entry name" value="D-isomer_2-hydroxyacid_DH"/>
</dbReference>
<dbReference type="InterPro" id="IPR036291">
    <property type="entry name" value="NAD(P)-bd_dom_sf"/>
</dbReference>
<keyword evidence="8" id="KW-1185">Reference proteome</keyword>
<dbReference type="FunFam" id="3.40.50.720:FF:000213">
    <property type="entry name" value="Putative 2-hydroxyacid dehydrogenase"/>
    <property type="match status" value="1"/>
</dbReference>